<evidence type="ECO:0000313" key="9">
    <source>
        <dbReference type="Proteomes" id="UP001216579"/>
    </source>
</evidence>
<dbReference type="InterPro" id="IPR027417">
    <property type="entry name" value="P-loop_NTPase"/>
</dbReference>
<dbReference type="Gene3D" id="3.40.50.300">
    <property type="entry name" value="P-loop containing nucleotide triphosphate hydrolases"/>
    <property type="match status" value="1"/>
</dbReference>
<evidence type="ECO:0000256" key="4">
    <source>
        <dbReference type="ARBA" id="ARBA00022840"/>
    </source>
</evidence>
<evidence type="ECO:0000259" key="7">
    <source>
        <dbReference type="Pfam" id="PF06414"/>
    </source>
</evidence>
<keyword evidence="9" id="KW-1185">Reference proteome</keyword>
<accession>A0ABT5ZWR6</accession>
<gene>
    <name evidence="8" type="ORF">P3G67_34750</name>
</gene>
<evidence type="ECO:0000256" key="6">
    <source>
        <dbReference type="ARBA" id="ARBA00048178"/>
    </source>
</evidence>
<evidence type="ECO:0000256" key="5">
    <source>
        <dbReference type="ARBA" id="ARBA00032897"/>
    </source>
</evidence>
<reference evidence="8 9" key="1">
    <citation type="submission" date="2023-03" db="EMBL/GenBank/DDBJ databases">
        <title>Draft genome sequence of Streptomyces sp. RB6PN23 isolated from peat swamp forest in Thailand.</title>
        <authorList>
            <person name="Klaysubun C."/>
            <person name="Duangmal K."/>
        </authorList>
    </citation>
    <scope>NUCLEOTIDE SEQUENCE [LARGE SCALE GENOMIC DNA]</scope>
    <source>
        <strain evidence="8 9">RB6PN23</strain>
    </source>
</reference>
<evidence type="ECO:0000256" key="2">
    <source>
        <dbReference type="ARBA" id="ARBA00011963"/>
    </source>
</evidence>
<evidence type="ECO:0000256" key="3">
    <source>
        <dbReference type="ARBA" id="ARBA00022741"/>
    </source>
</evidence>
<comment type="catalytic activity">
    <reaction evidence="6">
        <text>UDP-N-acetyl-alpha-D-glucosamine + ATP = UDP-N-acetyl-alpha-D-glucosamine 3'-phosphate + ADP + H(+)</text>
        <dbReference type="Rhea" id="RHEA:32671"/>
        <dbReference type="ChEBI" id="CHEBI:15378"/>
        <dbReference type="ChEBI" id="CHEBI:30616"/>
        <dbReference type="ChEBI" id="CHEBI:57705"/>
        <dbReference type="ChEBI" id="CHEBI:64353"/>
        <dbReference type="ChEBI" id="CHEBI:456216"/>
        <dbReference type="EC" id="2.7.1.176"/>
    </reaction>
</comment>
<dbReference type="RefSeq" id="WP_276097075.1">
    <property type="nucleotide sequence ID" value="NZ_JARJBC010000041.1"/>
</dbReference>
<sequence>MSQDQPVVIFVAGQPGSGKTVLANLLYAALNQRLPASQDVPGCQSADQSKNELGPPRLSAAYAAPASGACRLERWRCRATITRQT</sequence>
<organism evidence="8 9">
    <name type="scientific">Streptomyces silvisoli</name>
    <dbReference type="NCBI Taxonomy" id="3034235"/>
    <lineage>
        <taxon>Bacteria</taxon>
        <taxon>Bacillati</taxon>
        <taxon>Actinomycetota</taxon>
        <taxon>Actinomycetes</taxon>
        <taxon>Kitasatosporales</taxon>
        <taxon>Streptomycetaceae</taxon>
        <taxon>Streptomyces</taxon>
    </lineage>
</organism>
<dbReference type="InterPro" id="IPR010488">
    <property type="entry name" value="Zeta_toxin_domain"/>
</dbReference>
<proteinExistence type="inferred from homology"/>
<name>A0ABT5ZWR6_9ACTN</name>
<protein>
    <recommendedName>
        <fullName evidence="5">UDP-N-acetylglucosamine kinase</fullName>
        <ecNumber evidence="2">2.7.1.176</ecNumber>
    </recommendedName>
    <alternativeName>
        <fullName evidence="5">UDP-N-acetylglucosamine kinase</fullName>
    </alternativeName>
</protein>
<evidence type="ECO:0000256" key="1">
    <source>
        <dbReference type="ARBA" id="ARBA00009104"/>
    </source>
</evidence>
<dbReference type="EMBL" id="JARJBC010000041">
    <property type="protein sequence ID" value="MDF3294274.1"/>
    <property type="molecule type" value="Genomic_DNA"/>
</dbReference>
<comment type="similarity">
    <text evidence="1">Belongs to the zeta toxin family.</text>
</comment>
<dbReference type="EC" id="2.7.1.176" evidence="2"/>
<comment type="caution">
    <text evidence="8">The sequence shown here is derived from an EMBL/GenBank/DDBJ whole genome shotgun (WGS) entry which is preliminary data.</text>
</comment>
<dbReference type="Proteomes" id="UP001216579">
    <property type="component" value="Unassembled WGS sequence"/>
</dbReference>
<keyword evidence="4" id="KW-0067">ATP-binding</keyword>
<keyword evidence="3" id="KW-0547">Nucleotide-binding</keyword>
<evidence type="ECO:0000313" key="8">
    <source>
        <dbReference type="EMBL" id="MDF3294274.1"/>
    </source>
</evidence>
<feature type="domain" description="Zeta toxin" evidence="7">
    <location>
        <begin position="2"/>
        <end position="31"/>
    </location>
</feature>
<dbReference type="Pfam" id="PF06414">
    <property type="entry name" value="Zeta_toxin"/>
    <property type="match status" value="1"/>
</dbReference>
<dbReference type="SUPFAM" id="SSF52540">
    <property type="entry name" value="P-loop containing nucleoside triphosphate hydrolases"/>
    <property type="match status" value="1"/>
</dbReference>